<dbReference type="Pfam" id="PF12867">
    <property type="entry name" value="DinB_2"/>
    <property type="match status" value="1"/>
</dbReference>
<comment type="caution">
    <text evidence="2">The sequence shown here is derived from an EMBL/GenBank/DDBJ whole genome shotgun (WGS) entry which is preliminary data.</text>
</comment>
<dbReference type="Proteomes" id="UP001501508">
    <property type="component" value="Unassembled WGS sequence"/>
</dbReference>
<sequence length="170" mass="18602">MNQLPEVWLRGPLPQITPTLQPVGHALLQSAEEVLRYTHNFPPSLLWLKPGGMASVGFHLLHLTGVLDRLFSYAGGRQLSPAQLEYLQKESLPHPDLTVTSLVAAFEKQIESSLSSLAQTDPASLNDHRAVGRKALPSTTLGLLFHAAEHTQRHVGQLLVTIAFVKALQP</sequence>
<gene>
    <name evidence="2" type="ORF">GCM10023091_35070</name>
</gene>
<dbReference type="SUPFAM" id="SSF109854">
    <property type="entry name" value="DinB/YfiT-like putative metalloenzymes"/>
    <property type="match status" value="1"/>
</dbReference>
<evidence type="ECO:0000259" key="1">
    <source>
        <dbReference type="Pfam" id="PF12867"/>
    </source>
</evidence>
<name>A0ABP8M4Z3_9BACT</name>
<organism evidence="2 3">
    <name type="scientific">Ravibacter arvi</name>
    <dbReference type="NCBI Taxonomy" id="2051041"/>
    <lineage>
        <taxon>Bacteria</taxon>
        <taxon>Pseudomonadati</taxon>
        <taxon>Bacteroidota</taxon>
        <taxon>Cytophagia</taxon>
        <taxon>Cytophagales</taxon>
        <taxon>Spirosomataceae</taxon>
        <taxon>Ravibacter</taxon>
    </lineage>
</organism>
<accession>A0ABP8M4Z3</accession>
<reference evidence="3" key="1">
    <citation type="journal article" date="2019" name="Int. J. Syst. Evol. Microbiol.">
        <title>The Global Catalogue of Microorganisms (GCM) 10K type strain sequencing project: providing services to taxonomists for standard genome sequencing and annotation.</title>
        <authorList>
            <consortium name="The Broad Institute Genomics Platform"/>
            <consortium name="The Broad Institute Genome Sequencing Center for Infectious Disease"/>
            <person name="Wu L."/>
            <person name="Ma J."/>
        </authorList>
    </citation>
    <scope>NUCLEOTIDE SEQUENCE [LARGE SCALE GENOMIC DNA]</scope>
    <source>
        <strain evidence="3">JCM 31920</strain>
    </source>
</reference>
<dbReference type="EMBL" id="BAABEY010000032">
    <property type="protein sequence ID" value="GAA4444604.1"/>
    <property type="molecule type" value="Genomic_DNA"/>
</dbReference>
<dbReference type="Gene3D" id="1.20.120.450">
    <property type="entry name" value="dinb family like domain"/>
    <property type="match status" value="1"/>
</dbReference>
<proteinExistence type="predicted"/>
<evidence type="ECO:0000313" key="2">
    <source>
        <dbReference type="EMBL" id="GAA4444604.1"/>
    </source>
</evidence>
<feature type="domain" description="DinB-like" evidence="1">
    <location>
        <begin position="29"/>
        <end position="158"/>
    </location>
</feature>
<protein>
    <recommendedName>
        <fullName evidence="1">DinB-like domain-containing protein</fullName>
    </recommendedName>
</protein>
<dbReference type="InterPro" id="IPR034660">
    <property type="entry name" value="DinB/YfiT-like"/>
</dbReference>
<evidence type="ECO:0000313" key="3">
    <source>
        <dbReference type="Proteomes" id="UP001501508"/>
    </source>
</evidence>
<dbReference type="InterPro" id="IPR024775">
    <property type="entry name" value="DinB-like"/>
</dbReference>
<keyword evidence="3" id="KW-1185">Reference proteome</keyword>
<dbReference type="RefSeq" id="WP_345031586.1">
    <property type="nucleotide sequence ID" value="NZ_BAABEY010000032.1"/>
</dbReference>